<gene>
    <name evidence="1" type="ORF">K458DRAFT_416119</name>
</gene>
<sequence length="83" mass="9347">MVISKTLYARAYCPYQYPLVPQHQLLTESEACSMPHGQPHVKTGVRFGCRCAISRDWCPSGRLCNPTVLGGMTQAPHSMRLRR</sequence>
<evidence type="ECO:0000313" key="2">
    <source>
        <dbReference type="Proteomes" id="UP000799291"/>
    </source>
</evidence>
<proteinExistence type="predicted"/>
<protein>
    <submittedName>
        <fullName evidence="1">Uncharacterized protein</fullName>
    </submittedName>
</protein>
<reference evidence="1" key="1">
    <citation type="journal article" date="2020" name="Stud. Mycol.">
        <title>101 Dothideomycetes genomes: a test case for predicting lifestyles and emergence of pathogens.</title>
        <authorList>
            <person name="Haridas S."/>
            <person name="Albert R."/>
            <person name="Binder M."/>
            <person name="Bloem J."/>
            <person name="Labutti K."/>
            <person name="Salamov A."/>
            <person name="Andreopoulos B."/>
            <person name="Baker S."/>
            <person name="Barry K."/>
            <person name="Bills G."/>
            <person name="Bluhm B."/>
            <person name="Cannon C."/>
            <person name="Castanera R."/>
            <person name="Culley D."/>
            <person name="Daum C."/>
            <person name="Ezra D."/>
            <person name="Gonzalez J."/>
            <person name="Henrissat B."/>
            <person name="Kuo A."/>
            <person name="Liang C."/>
            <person name="Lipzen A."/>
            <person name="Lutzoni F."/>
            <person name="Magnuson J."/>
            <person name="Mondo S."/>
            <person name="Nolan M."/>
            <person name="Ohm R."/>
            <person name="Pangilinan J."/>
            <person name="Park H.-J."/>
            <person name="Ramirez L."/>
            <person name="Alfaro M."/>
            <person name="Sun H."/>
            <person name="Tritt A."/>
            <person name="Yoshinaga Y."/>
            <person name="Zwiers L.-H."/>
            <person name="Turgeon B."/>
            <person name="Goodwin S."/>
            <person name="Spatafora J."/>
            <person name="Crous P."/>
            <person name="Grigoriev I."/>
        </authorList>
    </citation>
    <scope>NUCLEOTIDE SEQUENCE</scope>
    <source>
        <strain evidence="1">CBS 122367</strain>
    </source>
</reference>
<dbReference type="Proteomes" id="UP000799291">
    <property type="component" value="Unassembled WGS sequence"/>
</dbReference>
<dbReference type="EMBL" id="MU005576">
    <property type="protein sequence ID" value="KAF2686769.1"/>
    <property type="molecule type" value="Genomic_DNA"/>
</dbReference>
<name>A0A6G1J9F8_9PLEO</name>
<accession>A0A6G1J9F8</accession>
<organism evidence="1 2">
    <name type="scientific">Lentithecium fluviatile CBS 122367</name>
    <dbReference type="NCBI Taxonomy" id="1168545"/>
    <lineage>
        <taxon>Eukaryota</taxon>
        <taxon>Fungi</taxon>
        <taxon>Dikarya</taxon>
        <taxon>Ascomycota</taxon>
        <taxon>Pezizomycotina</taxon>
        <taxon>Dothideomycetes</taxon>
        <taxon>Pleosporomycetidae</taxon>
        <taxon>Pleosporales</taxon>
        <taxon>Massarineae</taxon>
        <taxon>Lentitheciaceae</taxon>
        <taxon>Lentithecium</taxon>
    </lineage>
</organism>
<dbReference type="AlphaFoldDB" id="A0A6G1J9F8"/>
<evidence type="ECO:0000313" key="1">
    <source>
        <dbReference type="EMBL" id="KAF2686769.1"/>
    </source>
</evidence>
<keyword evidence="2" id="KW-1185">Reference proteome</keyword>